<keyword evidence="8" id="KW-1185">Reference proteome</keyword>
<evidence type="ECO:0000256" key="2">
    <source>
        <dbReference type="ARBA" id="ARBA00013365"/>
    </source>
</evidence>
<comment type="caution">
    <text evidence="7">The sequence shown here is derived from an EMBL/GenBank/DDBJ whole genome shotgun (WGS) entry which is preliminary data.</text>
</comment>
<comment type="similarity">
    <text evidence="1">Belongs to the SbcD family.</text>
</comment>
<dbReference type="InterPro" id="IPR050535">
    <property type="entry name" value="DNA_Repair-Maintenance_Comp"/>
</dbReference>
<evidence type="ECO:0000259" key="6">
    <source>
        <dbReference type="Pfam" id="PF00149"/>
    </source>
</evidence>
<keyword evidence="4" id="KW-0378">Hydrolase</keyword>
<keyword evidence="3" id="KW-0540">Nuclease</keyword>
<evidence type="ECO:0000256" key="4">
    <source>
        <dbReference type="ARBA" id="ARBA00022801"/>
    </source>
</evidence>
<dbReference type="CDD" id="cd00840">
    <property type="entry name" value="MPP_Mre11_N"/>
    <property type="match status" value="1"/>
</dbReference>
<gene>
    <name evidence="7" type="ORF">HNQ39_002217</name>
</gene>
<dbReference type="InterPro" id="IPR004843">
    <property type="entry name" value="Calcineurin-like_PHP"/>
</dbReference>
<evidence type="ECO:0000313" key="7">
    <source>
        <dbReference type="EMBL" id="MBB6050426.1"/>
    </source>
</evidence>
<evidence type="ECO:0000256" key="1">
    <source>
        <dbReference type="ARBA" id="ARBA00010555"/>
    </source>
</evidence>
<dbReference type="InterPro" id="IPR041796">
    <property type="entry name" value="Mre11_N"/>
</dbReference>
<reference evidence="7 8" key="1">
    <citation type="submission" date="2020-08" db="EMBL/GenBank/DDBJ databases">
        <title>Genomic Encyclopedia of Type Strains, Phase IV (KMG-IV): sequencing the most valuable type-strain genomes for metagenomic binning, comparative biology and taxonomic classification.</title>
        <authorList>
            <person name="Goeker M."/>
        </authorList>
    </citation>
    <scope>NUCLEOTIDE SEQUENCE [LARGE SCALE GENOMIC DNA]</scope>
    <source>
        <strain evidence="7 8">DSM 23562</strain>
    </source>
</reference>
<evidence type="ECO:0000256" key="3">
    <source>
        <dbReference type="ARBA" id="ARBA00022722"/>
    </source>
</evidence>
<dbReference type="Gene3D" id="3.60.21.10">
    <property type="match status" value="1"/>
</dbReference>
<evidence type="ECO:0000313" key="8">
    <source>
        <dbReference type="Proteomes" id="UP000520814"/>
    </source>
</evidence>
<feature type="domain" description="Calcineurin-like phosphoesterase" evidence="6">
    <location>
        <begin position="3"/>
        <end position="209"/>
    </location>
</feature>
<dbReference type="PANTHER" id="PTHR30337">
    <property type="entry name" value="COMPONENT OF ATP-DEPENDENT DSDNA EXONUCLEASE"/>
    <property type="match status" value="1"/>
</dbReference>
<dbReference type="EMBL" id="JACHGW010000002">
    <property type="protein sequence ID" value="MBB6050426.1"/>
    <property type="molecule type" value="Genomic_DNA"/>
</dbReference>
<dbReference type="RefSeq" id="WP_184195354.1">
    <property type="nucleotide sequence ID" value="NZ_JACHGW010000002.1"/>
</dbReference>
<dbReference type="GO" id="GO:0004527">
    <property type="term" value="F:exonuclease activity"/>
    <property type="evidence" value="ECO:0007669"/>
    <property type="project" value="UniProtKB-KW"/>
</dbReference>
<proteinExistence type="inferred from homology"/>
<name>A0A7W9SPJ6_ARMRO</name>
<protein>
    <recommendedName>
        <fullName evidence="2">Nuclease SbcCD subunit D</fullName>
    </recommendedName>
</protein>
<dbReference type="Proteomes" id="UP000520814">
    <property type="component" value="Unassembled WGS sequence"/>
</dbReference>
<dbReference type="InterPro" id="IPR029052">
    <property type="entry name" value="Metallo-depent_PP-like"/>
</dbReference>
<keyword evidence="5 7" id="KW-0269">Exonuclease</keyword>
<dbReference type="Pfam" id="PF00149">
    <property type="entry name" value="Metallophos"/>
    <property type="match status" value="1"/>
</dbReference>
<organism evidence="7 8">
    <name type="scientific">Armatimonas rosea</name>
    <dbReference type="NCBI Taxonomy" id="685828"/>
    <lineage>
        <taxon>Bacteria</taxon>
        <taxon>Bacillati</taxon>
        <taxon>Armatimonadota</taxon>
        <taxon>Armatimonadia</taxon>
        <taxon>Armatimonadales</taxon>
        <taxon>Armatimonadaceae</taxon>
        <taxon>Armatimonas</taxon>
    </lineage>
</organism>
<accession>A0A7W9SPJ6</accession>
<dbReference type="SUPFAM" id="SSF56300">
    <property type="entry name" value="Metallo-dependent phosphatases"/>
    <property type="match status" value="1"/>
</dbReference>
<evidence type="ECO:0000256" key="5">
    <source>
        <dbReference type="ARBA" id="ARBA00022839"/>
    </source>
</evidence>
<sequence>MIKAIVVSDCHLGTYYARFRPERLEQRRRQLQQGFAKTVQAALDHDVELFLIAGDLFDRPDPRNADRHFVALQLGRLAAAKIPAVAIAGNHDSPRSYGYDGGIVPLQEMHALGGVQLLRQDDVMQGVQITVRSGATVSVRGMSASFQHDDGSCPLSTLAADKRGGALDIVLLHYGVEGWSGENFQEPRLALENLEKLDTDVICVGHLHRRNERRLQSGALLLNPGSTEHIHFGEEKLDCGCYLLTLATGQPAKAEYLRHTVQPMRTLEVSGETLDETDPQADLERRIAEATSPETLFRLTLTGELRQEVYELVDLNRLQTFASERSFHSQIQTDDLAIRYPFGELVFSSGGFELNEVLSEVAQAMELSATDEEQRALCREAREAILASYQRLRGTGVAA</sequence>
<dbReference type="AlphaFoldDB" id="A0A7W9SPJ6"/>
<dbReference type="PANTHER" id="PTHR30337:SF0">
    <property type="entry name" value="NUCLEASE SBCCD SUBUNIT D"/>
    <property type="match status" value="1"/>
</dbReference>